<dbReference type="Proteomes" id="UP000887575">
    <property type="component" value="Unassembled WGS sequence"/>
</dbReference>
<keyword evidence="3" id="KW-1185">Reference proteome</keyword>
<evidence type="ECO:0000256" key="2">
    <source>
        <dbReference type="SAM" id="SignalP"/>
    </source>
</evidence>
<dbReference type="WBParaSite" id="MBELARI_LOCUS5169">
    <property type="protein sequence ID" value="MBELARI_LOCUS5169"/>
    <property type="gene ID" value="MBELARI_LOCUS5169"/>
</dbReference>
<feature type="region of interest" description="Disordered" evidence="1">
    <location>
        <begin position="28"/>
        <end position="85"/>
    </location>
</feature>
<evidence type="ECO:0000313" key="4">
    <source>
        <dbReference type="WBParaSite" id="MBELARI_LOCUS5169"/>
    </source>
</evidence>
<dbReference type="AlphaFoldDB" id="A0AAF3FEE3"/>
<organism evidence="3 4">
    <name type="scientific">Mesorhabditis belari</name>
    <dbReference type="NCBI Taxonomy" id="2138241"/>
    <lineage>
        <taxon>Eukaryota</taxon>
        <taxon>Metazoa</taxon>
        <taxon>Ecdysozoa</taxon>
        <taxon>Nematoda</taxon>
        <taxon>Chromadorea</taxon>
        <taxon>Rhabditida</taxon>
        <taxon>Rhabditina</taxon>
        <taxon>Rhabditomorpha</taxon>
        <taxon>Rhabditoidea</taxon>
        <taxon>Rhabditidae</taxon>
        <taxon>Mesorhabditinae</taxon>
        <taxon>Mesorhabditis</taxon>
    </lineage>
</organism>
<dbReference type="InterPro" id="IPR004296">
    <property type="entry name" value="DUF236"/>
</dbReference>
<feature type="signal peptide" evidence="2">
    <location>
        <begin position="1"/>
        <end position="19"/>
    </location>
</feature>
<reference evidence="4" key="1">
    <citation type="submission" date="2024-02" db="UniProtKB">
        <authorList>
            <consortium name="WormBaseParasite"/>
        </authorList>
    </citation>
    <scope>IDENTIFICATION</scope>
</reference>
<feature type="compositionally biased region" description="Basic and acidic residues" evidence="1">
    <location>
        <begin position="57"/>
        <end position="67"/>
    </location>
</feature>
<accession>A0AAF3FEE3</accession>
<proteinExistence type="predicted"/>
<evidence type="ECO:0000256" key="1">
    <source>
        <dbReference type="SAM" id="MobiDB-lite"/>
    </source>
</evidence>
<protein>
    <submittedName>
        <fullName evidence="4">Uncharacterized protein</fullName>
    </submittedName>
</protein>
<dbReference type="Pfam" id="PF03057">
    <property type="entry name" value="DUF236"/>
    <property type="match status" value="1"/>
</dbReference>
<feature type="compositionally biased region" description="Pro residues" evidence="1">
    <location>
        <begin position="31"/>
        <end position="40"/>
    </location>
</feature>
<sequence length="124" mass="13448">MPLPFTLIAHASAFSVAFCWLDAERKREPIPEAPPSPPEPSNKSTITDHKTQRRCRPKPEGILEKNLADSLPAGTGPKATAERGMAGIHDPNYQTFNVVGGDAFGNDKKAAEGPKAPAQRWSCW</sequence>
<name>A0AAF3FEE3_9BILA</name>
<keyword evidence="2" id="KW-0732">Signal</keyword>
<feature type="chain" id="PRO_5042091295" evidence="2">
    <location>
        <begin position="20"/>
        <end position="124"/>
    </location>
</feature>
<evidence type="ECO:0000313" key="3">
    <source>
        <dbReference type="Proteomes" id="UP000887575"/>
    </source>
</evidence>
<feature type="region of interest" description="Disordered" evidence="1">
    <location>
        <begin position="105"/>
        <end position="124"/>
    </location>
</feature>